<comment type="caution">
    <text evidence="14">The sequence shown here is derived from an EMBL/GenBank/DDBJ whole genome shotgun (WGS) entry which is preliminary data.</text>
</comment>
<reference evidence="14 15" key="1">
    <citation type="submission" date="2019-03" db="EMBL/GenBank/DDBJ databases">
        <title>Genomic Encyclopedia of Type Strains, Phase IV (KMG-IV): sequencing the most valuable type-strain genomes for metagenomic binning, comparative biology and taxonomic classification.</title>
        <authorList>
            <person name="Goeker M."/>
        </authorList>
    </citation>
    <scope>NUCLEOTIDE SEQUENCE [LARGE SCALE GENOMIC DNA]</scope>
    <source>
        <strain evidence="14 15">DSM 45934</strain>
    </source>
</reference>
<dbReference type="GO" id="GO:0045454">
    <property type="term" value="P:cell redox homeostasis"/>
    <property type="evidence" value="ECO:0007669"/>
    <property type="project" value="TreeGrafter"/>
</dbReference>
<proteinExistence type="inferred from homology"/>
<keyword evidence="15" id="KW-1185">Reference proteome</keyword>
<keyword evidence="9 12" id="KW-0238">DNA-binding</keyword>
<gene>
    <name evidence="12" type="primary">whiB</name>
    <name evidence="14" type="ORF">EV192_104333</name>
</gene>
<organism evidence="14 15">
    <name type="scientific">Actinocrispum wychmicini</name>
    <dbReference type="NCBI Taxonomy" id="1213861"/>
    <lineage>
        <taxon>Bacteria</taxon>
        <taxon>Bacillati</taxon>
        <taxon>Actinomycetota</taxon>
        <taxon>Actinomycetes</taxon>
        <taxon>Pseudonocardiales</taxon>
        <taxon>Pseudonocardiaceae</taxon>
        <taxon>Actinocrispum</taxon>
    </lineage>
</organism>
<comment type="PTM">
    <text evidence="12">The Fe-S cluster can be nitrosylated by nitric oxide (NO).</text>
</comment>
<dbReference type="HAMAP" id="MF_01479">
    <property type="entry name" value="WhiB"/>
    <property type="match status" value="1"/>
</dbReference>
<dbReference type="PANTHER" id="PTHR38839:SF5">
    <property type="entry name" value="TRANSCRIPTIONAL REGULATOR WHID"/>
    <property type="match status" value="1"/>
</dbReference>
<keyword evidence="10 12" id="KW-1015">Disulfide bond</keyword>
<feature type="binding site" evidence="12">
    <location>
        <position position="23"/>
    </location>
    <ligand>
        <name>[4Fe-4S] cluster</name>
        <dbReference type="ChEBI" id="CHEBI:49883"/>
    </ligand>
</feature>
<dbReference type="RefSeq" id="WP_132117424.1">
    <property type="nucleotide sequence ID" value="NZ_SLWS01000004.1"/>
</dbReference>
<dbReference type="PROSITE" id="PS51674">
    <property type="entry name" value="4FE4S_WBL"/>
    <property type="match status" value="1"/>
</dbReference>
<sequence>MAELTRLPNPVAEAWDWQIRGACRGQDSQYFFHPEHERGVARATREKRAKEICQTCPVLVQCREHALTVRELYGIWGAMGEGERREALNHRRQARRTRATS</sequence>
<comment type="subcellular location">
    <subcellularLocation>
        <location evidence="1 12">Cytoplasm</location>
    </subcellularLocation>
</comment>
<keyword evidence="5 12" id="KW-0479">Metal-binding</keyword>
<feature type="binding site" evidence="12">
    <location>
        <position position="53"/>
    </location>
    <ligand>
        <name>[4Fe-4S] cluster</name>
        <dbReference type="ChEBI" id="CHEBI:49883"/>
    </ligand>
</feature>
<dbReference type="GO" id="GO:0046872">
    <property type="term" value="F:metal ion binding"/>
    <property type="evidence" value="ECO:0007669"/>
    <property type="project" value="UniProtKB-KW"/>
</dbReference>
<dbReference type="GO" id="GO:0051539">
    <property type="term" value="F:4 iron, 4 sulfur cluster binding"/>
    <property type="evidence" value="ECO:0007669"/>
    <property type="project" value="UniProtKB-UniRule"/>
</dbReference>
<evidence type="ECO:0000256" key="7">
    <source>
        <dbReference type="ARBA" id="ARBA00023014"/>
    </source>
</evidence>
<evidence type="ECO:0000256" key="1">
    <source>
        <dbReference type="ARBA" id="ARBA00004496"/>
    </source>
</evidence>
<protein>
    <recommendedName>
        <fullName evidence="12">Transcriptional regulator WhiB</fullName>
    </recommendedName>
</protein>
<evidence type="ECO:0000256" key="11">
    <source>
        <dbReference type="ARBA" id="ARBA00023163"/>
    </source>
</evidence>
<feature type="binding site" evidence="12">
    <location>
        <position position="62"/>
    </location>
    <ligand>
        <name>[4Fe-4S] cluster</name>
        <dbReference type="ChEBI" id="CHEBI:49883"/>
    </ligand>
</feature>
<evidence type="ECO:0000256" key="4">
    <source>
        <dbReference type="ARBA" id="ARBA00022490"/>
    </source>
</evidence>
<evidence type="ECO:0000313" key="15">
    <source>
        <dbReference type="Proteomes" id="UP000295680"/>
    </source>
</evidence>
<comment type="function">
    <text evidence="12">Acts as a transcriptional regulator. Probably redox-responsive. The apo- but not holo-form probably binds DNA.</text>
</comment>
<comment type="cofactor">
    <cofactor evidence="12">
        <name>[4Fe-4S] cluster</name>
        <dbReference type="ChEBI" id="CHEBI:49883"/>
    </cofactor>
    <text evidence="12">Binds 1 [4Fe-4S] cluster per subunit. Following nitrosylation of the [4Fe-4S] cluster binds 1 [4Fe-8(NO)] cluster per subunit.</text>
</comment>
<feature type="domain" description="4Fe-4S Wbl-type" evidence="13">
    <location>
        <begin position="22"/>
        <end position="86"/>
    </location>
</feature>
<evidence type="ECO:0000256" key="12">
    <source>
        <dbReference type="HAMAP-Rule" id="MF_01479"/>
    </source>
</evidence>
<keyword evidence="3 12" id="KW-0004">4Fe-4S</keyword>
<evidence type="ECO:0000256" key="5">
    <source>
        <dbReference type="ARBA" id="ARBA00022723"/>
    </source>
</evidence>
<dbReference type="EMBL" id="SLWS01000004">
    <property type="protein sequence ID" value="TCO59491.1"/>
    <property type="molecule type" value="Genomic_DNA"/>
</dbReference>
<comment type="similarity">
    <text evidence="2 12">Belongs to the WhiB family.</text>
</comment>
<feature type="binding site" evidence="12">
    <location>
        <position position="56"/>
    </location>
    <ligand>
        <name>[4Fe-4S] cluster</name>
        <dbReference type="ChEBI" id="CHEBI:49883"/>
    </ligand>
</feature>
<dbReference type="GO" id="GO:0045892">
    <property type="term" value="P:negative regulation of DNA-templated transcription"/>
    <property type="evidence" value="ECO:0007669"/>
    <property type="project" value="TreeGrafter"/>
</dbReference>
<dbReference type="InterPro" id="IPR003482">
    <property type="entry name" value="Whib"/>
</dbReference>
<evidence type="ECO:0000256" key="8">
    <source>
        <dbReference type="ARBA" id="ARBA00023015"/>
    </source>
</evidence>
<keyword evidence="8 12" id="KW-0805">Transcription regulation</keyword>
<dbReference type="InterPro" id="IPR034768">
    <property type="entry name" value="4FE4S_WBL"/>
</dbReference>
<keyword evidence="6 12" id="KW-0408">Iron</keyword>
<dbReference type="GO" id="GO:0035731">
    <property type="term" value="F:dinitrosyl-iron complex binding"/>
    <property type="evidence" value="ECO:0007669"/>
    <property type="project" value="UniProtKB-UniRule"/>
</dbReference>
<dbReference type="OrthoDB" id="4954884at2"/>
<dbReference type="AlphaFoldDB" id="A0A4R2JHY0"/>
<dbReference type="GO" id="GO:0005737">
    <property type="term" value="C:cytoplasm"/>
    <property type="evidence" value="ECO:0007669"/>
    <property type="project" value="UniProtKB-SubCell"/>
</dbReference>
<dbReference type="Proteomes" id="UP000295680">
    <property type="component" value="Unassembled WGS sequence"/>
</dbReference>
<accession>A0A4R2JHY0</accession>
<dbReference type="Pfam" id="PF02467">
    <property type="entry name" value="Whib"/>
    <property type="match status" value="1"/>
</dbReference>
<comment type="PTM">
    <text evidence="12">Upon Fe-S cluster removal intramolecular disulfide bonds are formed.</text>
</comment>
<evidence type="ECO:0000313" key="14">
    <source>
        <dbReference type="EMBL" id="TCO59491.1"/>
    </source>
</evidence>
<evidence type="ECO:0000256" key="3">
    <source>
        <dbReference type="ARBA" id="ARBA00022485"/>
    </source>
</evidence>
<dbReference type="GO" id="GO:0003677">
    <property type="term" value="F:DNA binding"/>
    <property type="evidence" value="ECO:0007669"/>
    <property type="project" value="UniProtKB-UniRule"/>
</dbReference>
<evidence type="ECO:0000256" key="6">
    <source>
        <dbReference type="ARBA" id="ARBA00023004"/>
    </source>
</evidence>
<evidence type="ECO:0000256" key="9">
    <source>
        <dbReference type="ARBA" id="ARBA00023125"/>
    </source>
</evidence>
<dbReference type="GO" id="GO:0047134">
    <property type="term" value="F:protein-disulfide reductase [NAD(P)H] activity"/>
    <property type="evidence" value="ECO:0007669"/>
    <property type="project" value="TreeGrafter"/>
</dbReference>
<name>A0A4R2JHY0_9PSEU</name>
<keyword evidence="4 12" id="KW-0963">Cytoplasm</keyword>
<keyword evidence="7 12" id="KW-0411">Iron-sulfur</keyword>
<evidence type="ECO:0000256" key="10">
    <source>
        <dbReference type="ARBA" id="ARBA00023157"/>
    </source>
</evidence>
<keyword evidence="11 12" id="KW-0804">Transcription</keyword>
<evidence type="ECO:0000259" key="13">
    <source>
        <dbReference type="PROSITE" id="PS51674"/>
    </source>
</evidence>
<evidence type="ECO:0000256" key="2">
    <source>
        <dbReference type="ARBA" id="ARBA00006597"/>
    </source>
</evidence>
<dbReference type="PANTHER" id="PTHR38839">
    <property type="entry name" value="TRANSCRIPTIONAL REGULATOR WHID-RELATED"/>
    <property type="match status" value="1"/>
</dbReference>